<sequence>MSETPGGPHPSGRRTQRHDHRGRSVRPVTGHEQNPAADLGGSRVLVTGGAGFIGSHLVDTLLARGAAQVRVLDNLVNGTRENLAHLDDNPSVSLITGDVRDRAARDAALTDIDIVYHLACLGVRHSLHDPVENHLVNASGSLDMLISAREHVVDRFIYVSTSEVFGTAQYAPMDEQHPTWPETVYGGGKLAGEAYARAFYRTYGMDTVVVRPFNTYGPRSHFEGDSGEVLPRTIVRLLAGHRPLIFGDGEQTRDFMHVSDTANALALLAKASGAAGQTLNLGSGTEVTMNELCAAVALAARRPDLTPEHVEARPGDVRRLIGDPTRMRTLTGFEPRVGFDDGVAQLVDWFSNNRQTRSEMLDRVADRNWLTGAVT</sequence>
<evidence type="ECO:0000256" key="1">
    <source>
        <dbReference type="SAM" id="MobiDB-lite"/>
    </source>
</evidence>
<evidence type="ECO:0000313" key="3">
    <source>
        <dbReference type="EMBL" id="ANP74103.1"/>
    </source>
</evidence>
<gene>
    <name evidence="3" type="ORF">PA27867_3173</name>
</gene>
<dbReference type="PANTHER" id="PTHR43000">
    <property type="entry name" value="DTDP-D-GLUCOSE 4,6-DEHYDRATASE-RELATED"/>
    <property type="match status" value="1"/>
</dbReference>
<accession>A0A1B1BP07</accession>
<evidence type="ECO:0000313" key="4">
    <source>
        <dbReference type="Proteomes" id="UP000092582"/>
    </source>
</evidence>
<dbReference type="EMBL" id="CP016282">
    <property type="protein sequence ID" value="ANP74103.1"/>
    <property type="molecule type" value="Genomic_DNA"/>
</dbReference>
<evidence type="ECO:0000259" key="2">
    <source>
        <dbReference type="Pfam" id="PF16363"/>
    </source>
</evidence>
<dbReference type="AlphaFoldDB" id="A0A1B1BP07"/>
<feature type="region of interest" description="Disordered" evidence="1">
    <location>
        <begin position="1"/>
        <end position="41"/>
    </location>
</feature>
<dbReference type="PATRIC" id="fig|670052.7.peg.3264"/>
<dbReference type="Gene3D" id="3.40.50.720">
    <property type="entry name" value="NAD(P)-binding Rossmann-like Domain"/>
    <property type="match status" value="1"/>
</dbReference>
<dbReference type="Pfam" id="PF16363">
    <property type="entry name" value="GDP_Man_Dehyd"/>
    <property type="match status" value="1"/>
</dbReference>
<dbReference type="InterPro" id="IPR036291">
    <property type="entry name" value="NAD(P)-bd_dom_sf"/>
</dbReference>
<feature type="domain" description="NAD(P)-binding" evidence="2">
    <location>
        <begin position="45"/>
        <end position="345"/>
    </location>
</feature>
<dbReference type="InterPro" id="IPR016040">
    <property type="entry name" value="NAD(P)-bd_dom"/>
</dbReference>
<keyword evidence="4" id="KW-1185">Reference proteome</keyword>
<proteinExistence type="predicted"/>
<protein>
    <submittedName>
        <fullName evidence="3">dTDP-glucose 4,6-dehydratase</fullName>
    </submittedName>
</protein>
<feature type="compositionally biased region" description="Basic residues" evidence="1">
    <location>
        <begin position="11"/>
        <end position="24"/>
    </location>
</feature>
<dbReference type="KEGG" id="cart:PA27867_3173"/>
<dbReference type="Gene3D" id="3.90.25.10">
    <property type="entry name" value="UDP-galactose 4-epimerase, domain 1"/>
    <property type="match status" value="1"/>
</dbReference>
<dbReference type="STRING" id="670052.PA27867_3173"/>
<organism evidence="3 4">
    <name type="scientific">Cryobacterium arcticum</name>
    <dbReference type="NCBI Taxonomy" id="670052"/>
    <lineage>
        <taxon>Bacteria</taxon>
        <taxon>Bacillati</taxon>
        <taxon>Actinomycetota</taxon>
        <taxon>Actinomycetes</taxon>
        <taxon>Micrococcales</taxon>
        <taxon>Microbacteriaceae</taxon>
        <taxon>Cryobacterium</taxon>
    </lineage>
</organism>
<name>A0A1B1BP07_9MICO</name>
<dbReference type="SUPFAM" id="SSF51735">
    <property type="entry name" value="NAD(P)-binding Rossmann-fold domains"/>
    <property type="match status" value="1"/>
</dbReference>
<reference evidence="3 4" key="1">
    <citation type="submission" date="2016-06" db="EMBL/GenBank/DDBJ databases">
        <title>Genome sequencing of Cryobacterium arcticum PAMC 27867.</title>
        <authorList>
            <person name="Lee J."/>
            <person name="Kim O.-S."/>
        </authorList>
    </citation>
    <scope>NUCLEOTIDE SEQUENCE [LARGE SCALE GENOMIC DNA]</scope>
    <source>
        <strain evidence="3 4">PAMC 27867</strain>
    </source>
</reference>
<dbReference type="Proteomes" id="UP000092582">
    <property type="component" value="Chromosome 1"/>
</dbReference>
<dbReference type="OrthoDB" id="9801785at2"/>